<evidence type="ECO:0000313" key="2">
    <source>
        <dbReference type="Proteomes" id="UP000799438"/>
    </source>
</evidence>
<protein>
    <submittedName>
        <fullName evidence="1">Uncharacterized protein</fullName>
    </submittedName>
</protein>
<dbReference type="GeneID" id="54303518"/>
<gene>
    <name evidence="1" type="ORF">K452DRAFT_355998</name>
</gene>
<keyword evidence="2" id="KW-1185">Reference proteome</keyword>
<accession>A0A6A6BPD8</accession>
<dbReference type="RefSeq" id="XP_033401280.1">
    <property type="nucleotide sequence ID" value="XM_033546012.1"/>
</dbReference>
<evidence type="ECO:0000313" key="1">
    <source>
        <dbReference type="EMBL" id="KAF2145568.1"/>
    </source>
</evidence>
<dbReference type="Proteomes" id="UP000799438">
    <property type="component" value="Unassembled WGS sequence"/>
</dbReference>
<dbReference type="AlphaFoldDB" id="A0A6A6BPD8"/>
<sequence length="243" mass="26263">MPTMMSDGARSAQQPVFSASFAFGQTNLDQNIHPPDTSAFSTSVEFDSVVQVAPATDVCPALTRPPSPPPSDLTRVAPRSPLSQLPSCTGNHRTFRSTPLTPILEPHPGPSLSLADVTHDATAYVLTLQLAAHPHPLPRLWTTSKSLATRMKKREVADSPRIAVSRRLRLSTAAWMNKNASTGEDGGTKLDDNEEAVSRTLGGWLRHRRGHQGPRNDRAGNGRVHLIAADQPAHQSEAVKKEV</sequence>
<reference evidence="1" key="1">
    <citation type="journal article" date="2020" name="Stud. Mycol.">
        <title>101 Dothideomycetes genomes: a test case for predicting lifestyles and emergence of pathogens.</title>
        <authorList>
            <person name="Haridas S."/>
            <person name="Albert R."/>
            <person name="Binder M."/>
            <person name="Bloem J."/>
            <person name="Labutti K."/>
            <person name="Salamov A."/>
            <person name="Andreopoulos B."/>
            <person name="Baker S."/>
            <person name="Barry K."/>
            <person name="Bills G."/>
            <person name="Bluhm B."/>
            <person name="Cannon C."/>
            <person name="Castanera R."/>
            <person name="Culley D."/>
            <person name="Daum C."/>
            <person name="Ezra D."/>
            <person name="Gonzalez J."/>
            <person name="Henrissat B."/>
            <person name="Kuo A."/>
            <person name="Liang C."/>
            <person name="Lipzen A."/>
            <person name="Lutzoni F."/>
            <person name="Magnuson J."/>
            <person name="Mondo S."/>
            <person name="Nolan M."/>
            <person name="Ohm R."/>
            <person name="Pangilinan J."/>
            <person name="Park H.-J."/>
            <person name="Ramirez L."/>
            <person name="Alfaro M."/>
            <person name="Sun H."/>
            <person name="Tritt A."/>
            <person name="Yoshinaga Y."/>
            <person name="Zwiers L.-H."/>
            <person name="Turgeon B."/>
            <person name="Goodwin S."/>
            <person name="Spatafora J."/>
            <person name="Crous P."/>
            <person name="Grigoriev I."/>
        </authorList>
    </citation>
    <scope>NUCLEOTIDE SEQUENCE</scope>
    <source>
        <strain evidence="1">CBS 121167</strain>
    </source>
</reference>
<proteinExistence type="predicted"/>
<dbReference type="EMBL" id="ML995477">
    <property type="protein sequence ID" value="KAF2145568.1"/>
    <property type="molecule type" value="Genomic_DNA"/>
</dbReference>
<name>A0A6A6BPD8_9PEZI</name>
<organism evidence="1 2">
    <name type="scientific">Aplosporella prunicola CBS 121167</name>
    <dbReference type="NCBI Taxonomy" id="1176127"/>
    <lineage>
        <taxon>Eukaryota</taxon>
        <taxon>Fungi</taxon>
        <taxon>Dikarya</taxon>
        <taxon>Ascomycota</taxon>
        <taxon>Pezizomycotina</taxon>
        <taxon>Dothideomycetes</taxon>
        <taxon>Dothideomycetes incertae sedis</taxon>
        <taxon>Botryosphaeriales</taxon>
        <taxon>Aplosporellaceae</taxon>
        <taxon>Aplosporella</taxon>
    </lineage>
</organism>